<evidence type="ECO:0000313" key="9">
    <source>
        <dbReference type="Proteomes" id="UP000198790"/>
    </source>
</evidence>
<evidence type="ECO:0000256" key="7">
    <source>
        <dbReference type="SAM" id="Phobius"/>
    </source>
</evidence>
<reference evidence="8 9" key="1">
    <citation type="submission" date="2016-10" db="EMBL/GenBank/DDBJ databases">
        <authorList>
            <person name="de Groot N.N."/>
        </authorList>
    </citation>
    <scope>NUCLEOTIDE SEQUENCE [LARGE SCALE GENOMIC DNA]</scope>
    <source>
        <strain evidence="8 9">DSM 23399</strain>
    </source>
</reference>
<feature type="transmembrane region" description="Helical" evidence="7">
    <location>
        <begin position="31"/>
        <end position="49"/>
    </location>
</feature>
<keyword evidence="4 7" id="KW-0812">Transmembrane</keyword>
<feature type="transmembrane region" description="Helical" evidence="7">
    <location>
        <begin position="56"/>
        <end position="76"/>
    </location>
</feature>
<accession>A0A1I0VHD6</accession>
<keyword evidence="2" id="KW-0813">Transport</keyword>
<evidence type="ECO:0000256" key="5">
    <source>
        <dbReference type="ARBA" id="ARBA00022989"/>
    </source>
</evidence>
<evidence type="ECO:0000256" key="6">
    <source>
        <dbReference type="ARBA" id="ARBA00023136"/>
    </source>
</evidence>
<keyword evidence="9" id="KW-1185">Reference proteome</keyword>
<protein>
    <recommendedName>
        <fullName evidence="10">AEC family transporter</fullName>
    </recommendedName>
</protein>
<dbReference type="Pfam" id="PF03547">
    <property type="entry name" value="Mem_trans"/>
    <property type="match status" value="1"/>
</dbReference>
<organism evidence="8 9">
    <name type="scientific">Algoriphagus aquimarinus</name>
    <dbReference type="NCBI Taxonomy" id="237018"/>
    <lineage>
        <taxon>Bacteria</taxon>
        <taxon>Pseudomonadati</taxon>
        <taxon>Bacteroidota</taxon>
        <taxon>Cytophagia</taxon>
        <taxon>Cytophagales</taxon>
        <taxon>Cyclobacteriaceae</taxon>
        <taxon>Algoriphagus</taxon>
    </lineage>
</organism>
<feature type="transmembrane region" description="Helical" evidence="7">
    <location>
        <begin position="122"/>
        <end position="147"/>
    </location>
</feature>
<evidence type="ECO:0000313" key="8">
    <source>
        <dbReference type="EMBL" id="SFA75618.1"/>
    </source>
</evidence>
<dbReference type="AlphaFoldDB" id="A0A1I0VHD6"/>
<evidence type="ECO:0000256" key="4">
    <source>
        <dbReference type="ARBA" id="ARBA00022692"/>
    </source>
</evidence>
<dbReference type="OrthoDB" id="9786183at2"/>
<dbReference type="RefSeq" id="WP_092894294.1">
    <property type="nucleotide sequence ID" value="NZ_FOKK01000001.1"/>
</dbReference>
<keyword evidence="5 7" id="KW-1133">Transmembrane helix</keyword>
<dbReference type="Proteomes" id="UP000198790">
    <property type="component" value="Unassembled WGS sequence"/>
</dbReference>
<name>A0A1I0VHD6_9BACT</name>
<dbReference type="PANTHER" id="PTHR36838:SF1">
    <property type="entry name" value="SLR1864 PROTEIN"/>
    <property type="match status" value="1"/>
</dbReference>
<feature type="transmembrane region" description="Helical" evidence="7">
    <location>
        <begin position="218"/>
        <end position="238"/>
    </location>
</feature>
<evidence type="ECO:0000256" key="1">
    <source>
        <dbReference type="ARBA" id="ARBA00004141"/>
    </source>
</evidence>
<comment type="subcellular location">
    <subcellularLocation>
        <location evidence="1">Membrane</location>
        <topology evidence="1">Multi-pass membrane protein</topology>
    </subcellularLocation>
</comment>
<sequence>MTGAFIAFLCLLLGLFLQKQANLPLEKITKWVNAYLLNIVLPALALLYIPQIEPSWSLLLPISTAWFTFLLSWMIFGVLGKLLKWDNQTTGCLVIVAGLANTSFMGFPVIEGLYGKEGLPIALLIDQGGSFLLVSSLAIIVGSIYSHQEGNLSEIPLKILRFPPFGFLLVTIAMSILGWKTPEFLIPLVSLIGKTMAPMAIFAIGLKFSLDFDSLSSKFYWFGMGYRLLLAPLMVWLIYRNFLPESSLELKVSVLESGMAPMITGSIVAIQYDLKPKLATLLAGLGIPISIVTSMIWYYFLG</sequence>
<dbReference type="GO" id="GO:0055085">
    <property type="term" value="P:transmembrane transport"/>
    <property type="evidence" value="ECO:0007669"/>
    <property type="project" value="InterPro"/>
</dbReference>
<evidence type="ECO:0000256" key="3">
    <source>
        <dbReference type="ARBA" id="ARBA00022475"/>
    </source>
</evidence>
<feature type="transmembrane region" description="Helical" evidence="7">
    <location>
        <begin position="278"/>
        <end position="301"/>
    </location>
</feature>
<feature type="transmembrane region" description="Helical" evidence="7">
    <location>
        <begin position="88"/>
        <end position="110"/>
    </location>
</feature>
<dbReference type="InterPro" id="IPR004776">
    <property type="entry name" value="Mem_transp_PIN-like"/>
</dbReference>
<proteinExistence type="predicted"/>
<keyword evidence="3" id="KW-1003">Cell membrane</keyword>
<dbReference type="GO" id="GO:0016020">
    <property type="term" value="C:membrane"/>
    <property type="evidence" value="ECO:0007669"/>
    <property type="project" value="UniProtKB-SubCell"/>
</dbReference>
<dbReference type="STRING" id="237018.SAMN04489723_101188"/>
<evidence type="ECO:0008006" key="10">
    <source>
        <dbReference type="Google" id="ProtNLM"/>
    </source>
</evidence>
<feature type="transmembrane region" description="Helical" evidence="7">
    <location>
        <begin position="159"/>
        <end position="177"/>
    </location>
</feature>
<keyword evidence="6 7" id="KW-0472">Membrane</keyword>
<feature type="transmembrane region" description="Helical" evidence="7">
    <location>
        <begin position="184"/>
        <end position="206"/>
    </location>
</feature>
<gene>
    <name evidence="8" type="ORF">SAMN04489723_101188</name>
</gene>
<evidence type="ECO:0000256" key="2">
    <source>
        <dbReference type="ARBA" id="ARBA00022448"/>
    </source>
</evidence>
<dbReference type="EMBL" id="FOKK01000001">
    <property type="protein sequence ID" value="SFA75618.1"/>
    <property type="molecule type" value="Genomic_DNA"/>
</dbReference>
<dbReference type="PANTHER" id="PTHR36838">
    <property type="entry name" value="AUXIN EFFLUX CARRIER FAMILY PROTEIN"/>
    <property type="match status" value="1"/>
</dbReference>